<proteinExistence type="predicted"/>
<accession>A0A9P0E372</accession>
<organism evidence="2 3">
    <name type="scientific">Nezara viridula</name>
    <name type="common">Southern green stink bug</name>
    <name type="synonym">Cimex viridulus</name>
    <dbReference type="NCBI Taxonomy" id="85310"/>
    <lineage>
        <taxon>Eukaryota</taxon>
        <taxon>Metazoa</taxon>
        <taxon>Ecdysozoa</taxon>
        <taxon>Arthropoda</taxon>
        <taxon>Hexapoda</taxon>
        <taxon>Insecta</taxon>
        <taxon>Pterygota</taxon>
        <taxon>Neoptera</taxon>
        <taxon>Paraneoptera</taxon>
        <taxon>Hemiptera</taxon>
        <taxon>Heteroptera</taxon>
        <taxon>Panheteroptera</taxon>
        <taxon>Pentatomomorpha</taxon>
        <taxon>Pentatomoidea</taxon>
        <taxon>Pentatomidae</taxon>
        <taxon>Pentatominae</taxon>
        <taxon>Nezara</taxon>
    </lineage>
</organism>
<dbReference type="Proteomes" id="UP001152798">
    <property type="component" value="Chromosome 1"/>
</dbReference>
<evidence type="ECO:0000256" key="1">
    <source>
        <dbReference type="SAM" id="Phobius"/>
    </source>
</evidence>
<dbReference type="AlphaFoldDB" id="A0A9P0E372"/>
<reference evidence="2" key="1">
    <citation type="submission" date="2022-01" db="EMBL/GenBank/DDBJ databases">
        <authorList>
            <person name="King R."/>
        </authorList>
    </citation>
    <scope>NUCLEOTIDE SEQUENCE</scope>
</reference>
<sequence length="198" mass="22507">MWPAVRCHSSTTCGLNDRWFLNVQHRRLLIISTAVFFAFTFLYLFLALHRSEKEVLNISKSESVCIKAAGRFHDNVWIHTTDIKSTSHQLEDLGLTSPSFKVLQAPYGPGPVHLSILRKYGGIFLKNDVYLLHRLDQMRGHDWSSAGENDIVAGTKDGVTNGRQLKLKDILFDKNYGALFIRDLIQNCTYSAVRLGLR</sequence>
<protein>
    <submittedName>
        <fullName evidence="2">Uncharacterized protein</fullName>
    </submittedName>
</protein>
<dbReference type="OrthoDB" id="409543at2759"/>
<keyword evidence="3" id="KW-1185">Reference proteome</keyword>
<gene>
    <name evidence="2" type="ORF">NEZAVI_LOCUS715</name>
</gene>
<keyword evidence="1" id="KW-1133">Transmembrane helix</keyword>
<keyword evidence="1" id="KW-0472">Membrane</keyword>
<keyword evidence="1" id="KW-0812">Transmembrane</keyword>
<feature type="transmembrane region" description="Helical" evidence="1">
    <location>
        <begin position="28"/>
        <end position="48"/>
    </location>
</feature>
<dbReference type="EMBL" id="OV725077">
    <property type="protein sequence ID" value="CAH1389283.1"/>
    <property type="molecule type" value="Genomic_DNA"/>
</dbReference>
<evidence type="ECO:0000313" key="3">
    <source>
        <dbReference type="Proteomes" id="UP001152798"/>
    </source>
</evidence>
<name>A0A9P0E372_NEZVI</name>
<evidence type="ECO:0000313" key="2">
    <source>
        <dbReference type="EMBL" id="CAH1389283.1"/>
    </source>
</evidence>